<dbReference type="Proteomes" id="UP000470200">
    <property type="component" value="Unassembled WGS sequence"/>
</dbReference>
<evidence type="ECO:0000259" key="3">
    <source>
        <dbReference type="Pfam" id="PF03629"/>
    </source>
</evidence>
<dbReference type="AlphaFoldDB" id="A0A7J5N8J2"/>
<keyword evidence="2" id="KW-0732">Signal</keyword>
<proteinExistence type="predicted"/>
<dbReference type="Pfam" id="PF03629">
    <property type="entry name" value="SASA"/>
    <property type="match status" value="1"/>
</dbReference>
<comment type="caution">
    <text evidence="4">The sequence shown here is derived from an EMBL/GenBank/DDBJ whole genome shotgun (WGS) entry which is preliminary data.</text>
</comment>
<sequence length="535" mass="59291">MANRFRNSHICVAERIRTGSFVRAFRNPFAILLAFTLLFSCASASAAEDKETDQNGSKLTLPSYVMDGMVLQQNKITTLNGSTAKSMSGQTISVTLRGGKNQYNASSRISKNGKFSVQLPKIKGSLTQYIMKFMVADTMVKTVNDVYVGNLFIASGQSNMEINYNDYFKSDSLFKTSTSLHYTRNDIPRSINDKYVHFLSPNKILDTKNYPLRDFEKKSWLTAAGDDVNYLGYIPQYFAQQLRKQYPNIPIGFIQTAWGGTAISHHIKGGDIYKSRVAPLQGLGVAGVLWYQGEDDSGSMDLALRYDISFATLVNDYRNLFNDATLPFLYVQLARYDGYGYIYDTIVRNAQLGILSNPVVASHKNLGMTVSIDTDKGTPKAIHPLGKEIVAQRMANQWIAMNEHKAVPSGPLPKEAHLDTNDKSTAIITFQEGTAVKLQAKRPNYTTSATIDNIANATNTPLSGFQVADGDGSMHNAIATITGSTLRIHSDEVKRVAQIQYLWQSNPSCLSIVYNSSNLPMSPFTLNVNQKTYSH</sequence>
<dbReference type="GO" id="GO:0001681">
    <property type="term" value="F:sialate O-acetylesterase activity"/>
    <property type="evidence" value="ECO:0007669"/>
    <property type="project" value="InterPro"/>
</dbReference>
<feature type="domain" description="Sialate O-acetylesterase" evidence="3">
    <location>
        <begin position="149"/>
        <end position="387"/>
    </location>
</feature>
<dbReference type="InterPro" id="IPR005181">
    <property type="entry name" value="SASA"/>
</dbReference>
<dbReference type="GO" id="GO:0005975">
    <property type="term" value="P:carbohydrate metabolic process"/>
    <property type="evidence" value="ECO:0007669"/>
    <property type="project" value="TreeGrafter"/>
</dbReference>
<dbReference type="InterPro" id="IPR039329">
    <property type="entry name" value="SIAE"/>
</dbReference>
<evidence type="ECO:0000313" key="4">
    <source>
        <dbReference type="EMBL" id="KAB5885832.1"/>
    </source>
</evidence>
<dbReference type="InterPro" id="IPR036514">
    <property type="entry name" value="SGNH_hydro_sf"/>
</dbReference>
<name>A0A7J5N8J2_BIFAD</name>
<accession>A0A7J5N8J2</accession>
<protein>
    <submittedName>
        <fullName evidence="4">Sialate O-acetylesterase</fullName>
    </submittedName>
</protein>
<organism evidence="4 5">
    <name type="scientific">Bifidobacterium adolescentis</name>
    <dbReference type="NCBI Taxonomy" id="1680"/>
    <lineage>
        <taxon>Bacteria</taxon>
        <taxon>Bacillati</taxon>
        <taxon>Actinomycetota</taxon>
        <taxon>Actinomycetes</taxon>
        <taxon>Bifidobacteriales</taxon>
        <taxon>Bifidobacteriaceae</taxon>
        <taxon>Bifidobacterium</taxon>
    </lineage>
</organism>
<gene>
    <name evidence="4" type="ORF">GA629_05640</name>
</gene>
<dbReference type="Gene3D" id="3.40.50.1110">
    <property type="entry name" value="SGNH hydrolase"/>
    <property type="match status" value="1"/>
</dbReference>
<keyword evidence="1" id="KW-0378">Hydrolase</keyword>
<dbReference type="PANTHER" id="PTHR22901">
    <property type="entry name" value="SIALATE O-ACETYLESTERASE"/>
    <property type="match status" value="1"/>
</dbReference>
<evidence type="ECO:0000256" key="2">
    <source>
        <dbReference type="SAM" id="SignalP"/>
    </source>
</evidence>
<dbReference type="PANTHER" id="PTHR22901:SF0">
    <property type="entry name" value="SIALATE O-ACETYLESTERASE"/>
    <property type="match status" value="1"/>
</dbReference>
<reference evidence="4 5" key="1">
    <citation type="journal article" date="2019" name="Nat. Med.">
        <title>A library of human gut bacterial isolates paired with longitudinal multiomics data enables mechanistic microbiome research.</title>
        <authorList>
            <person name="Poyet M."/>
            <person name="Groussin M."/>
            <person name="Gibbons S.M."/>
            <person name="Avila-Pacheco J."/>
            <person name="Jiang X."/>
            <person name="Kearney S.M."/>
            <person name="Perrotta A.R."/>
            <person name="Berdy B."/>
            <person name="Zhao S."/>
            <person name="Lieberman T.D."/>
            <person name="Swanson P.K."/>
            <person name="Smith M."/>
            <person name="Roesemann S."/>
            <person name="Alexander J.E."/>
            <person name="Rich S.A."/>
            <person name="Livny J."/>
            <person name="Vlamakis H."/>
            <person name="Clish C."/>
            <person name="Bullock K."/>
            <person name="Deik A."/>
            <person name="Scott J."/>
            <person name="Pierce K.A."/>
            <person name="Xavier R.J."/>
            <person name="Alm E.J."/>
        </authorList>
    </citation>
    <scope>NUCLEOTIDE SEQUENCE [LARGE SCALE GENOMIC DNA]</scope>
    <source>
        <strain evidence="4 5">BIOML-A105</strain>
    </source>
</reference>
<evidence type="ECO:0000313" key="5">
    <source>
        <dbReference type="Proteomes" id="UP000470200"/>
    </source>
</evidence>
<feature type="signal peptide" evidence="2">
    <location>
        <begin position="1"/>
        <end position="46"/>
    </location>
</feature>
<dbReference type="RefSeq" id="WP_151908374.1">
    <property type="nucleotide sequence ID" value="NZ_AP031418.1"/>
</dbReference>
<dbReference type="EMBL" id="WDIP01000004">
    <property type="protein sequence ID" value="KAB5885832.1"/>
    <property type="molecule type" value="Genomic_DNA"/>
</dbReference>
<feature type="chain" id="PRO_5029836030" evidence="2">
    <location>
        <begin position="47"/>
        <end position="535"/>
    </location>
</feature>
<dbReference type="SUPFAM" id="SSF52266">
    <property type="entry name" value="SGNH hydrolase"/>
    <property type="match status" value="1"/>
</dbReference>
<evidence type="ECO:0000256" key="1">
    <source>
        <dbReference type="ARBA" id="ARBA00022801"/>
    </source>
</evidence>